<keyword evidence="15" id="KW-0812">Transmembrane</keyword>
<dbReference type="PRINTS" id="PR00385">
    <property type="entry name" value="P450"/>
</dbReference>
<evidence type="ECO:0000313" key="20">
    <source>
        <dbReference type="RefSeq" id="XP_055887951.1"/>
    </source>
</evidence>
<proteinExistence type="inferred from homology"/>
<keyword evidence="16" id="KW-1185">Reference proteome</keyword>
<dbReference type="FunFam" id="1.10.630.10:FF:000238">
    <property type="entry name" value="Cytochrome P450 2A6"/>
    <property type="match status" value="1"/>
</dbReference>
<keyword evidence="10 13" id="KW-0408">Iron</keyword>
<dbReference type="SUPFAM" id="SSF48264">
    <property type="entry name" value="Cytochrome P450"/>
    <property type="match status" value="1"/>
</dbReference>
<evidence type="ECO:0000313" key="19">
    <source>
        <dbReference type="RefSeq" id="XP_055887950.1"/>
    </source>
</evidence>
<dbReference type="PROSITE" id="PS00086">
    <property type="entry name" value="CYTOCHROME_P450"/>
    <property type="match status" value="1"/>
</dbReference>
<dbReference type="RefSeq" id="XP_055887952.1">
    <property type="nucleotide sequence ID" value="XM_056031977.1"/>
</dbReference>
<evidence type="ECO:0000256" key="6">
    <source>
        <dbReference type="ARBA" id="ARBA00022723"/>
    </source>
</evidence>
<keyword evidence="11 14" id="KW-0503">Monooxygenase</keyword>
<dbReference type="RefSeq" id="XP_055887950.1">
    <property type="nucleotide sequence ID" value="XM_056031975.1"/>
</dbReference>
<dbReference type="GO" id="GO:0005506">
    <property type="term" value="F:iron ion binding"/>
    <property type="evidence" value="ECO:0007669"/>
    <property type="project" value="InterPro"/>
</dbReference>
<dbReference type="GO" id="GO:0006082">
    <property type="term" value="P:organic acid metabolic process"/>
    <property type="evidence" value="ECO:0007669"/>
    <property type="project" value="TreeGrafter"/>
</dbReference>
<organism evidence="16 17">
    <name type="scientific">Biomphalaria glabrata</name>
    <name type="common">Bloodfluke planorb</name>
    <name type="synonym">Freshwater snail</name>
    <dbReference type="NCBI Taxonomy" id="6526"/>
    <lineage>
        <taxon>Eukaryota</taxon>
        <taxon>Metazoa</taxon>
        <taxon>Spiralia</taxon>
        <taxon>Lophotrochozoa</taxon>
        <taxon>Mollusca</taxon>
        <taxon>Gastropoda</taxon>
        <taxon>Heterobranchia</taxon>
        <taxon>Euthyneura</taxon>
        <taxon>Panpulmonata</taxon>
        <taxon>Hygrophila</taxon>
        <taxon>Lymnaeoidea</taxon>
        <taxon>Planorbidae</taxon>
        <taxon>Biomphalaria</taxon>
    </lineage>
</organism>
<evidence type="ECO:0000256" key="3">
    <source>
        <dbReference type="ARBA" id="ARBA00004406"/>
    </source>
</evidence>
<dbReference type="Proteomes" id="UP001165740">
    <property type="component" value="Chromosome 6"/>
</dbReference>
<comment type="subcellular location">
    <subcellularLocation>
        <location evidence="3">Endoplasmic reticulum membrane</location>
        <topology evidence="3">Peripheral membrane protein</topology>
    </subcellularLocation>
    <subcellularLocation>
        <location evidence="2">Microsome membrane</location>
        <topology evidence="2">Peripheral membrane protein</topology>
    </subcellularLocation>
</comment>
<dbReference type="PANTHER" id="PTHR24300:SF375">
    <property type="entry name" value="CYTOCHROME P450 FAMILY"/>
    <property type="match status" value="1"/>
</dbReference>
<evidence type="ECO:0000313" key="22">
    <source>
        <dbReference type="RefSeq" id="XP_055887953.1"/>
    </source>
</evidence>
<feature type="binding site" description="axial binding residue" evidence="13">
    <location>
        <position position="449"/>
    </location>
    <ligand>
        <name>heme</name>
        <dbReference type="ChEBI" id="CHEBI:30413"/>
    </ligand>
    <ligandPart>
        <name>Fe</name>
        <dbReference type="ChEBI" id="CHEBI:18248"/>
    </ligandPart>
</feature>
<accession>A0A9U8EJA3</accession>
<comment type="cofactor">
    <cofactor evidence="1 13">
        <name>heme</name>
        <dbReference type="ChEBI" id="CHEBI:30413"/>
    </cofactor>
</comment>
<sequence>MADLSDVSTSLALGLVAVTLSLFWLKRKNTSRDPPGPPVLIPGFGHLLQMSSQPVQQLRLLRQRYGDVFRLYMGSYPVVIVSGAEMIADVLQTRGAEFSHRPPSFLAETLANNKGLLNTSGSTWLEQRKTMIRTLKMQAATGGHLETYIGKAAQRLTTQFKSLVDSGQADMLDVAPFIKRAVFFVSFSLAFGRQLDFDSEFLISYANHYDHFFRCLNLAVLTAFMPWISWLPGDLVGYKKCKETAEIIVKNYVEPEIARLKSIVNNNNRDVKDSSTVAPFCLASVYIDEMRQKEREGTPTFLSDEHLPITISDVIAGSFDTMSSGLCWMLLYLIHYTDVQETCRREILDNDCDLDIAKYVYTQAVIMEVQRHANMAPMPPAHCCDKDTEIGGYFVPKNTAIIINTDSLLMGPEVGDDPTAFRPERFIDDEGKLHIPKWFIPFSAGKRMCIGMAVARKELLGFIIELLSKFQFSAPKVNGRECMPPLEGINGISHSPKPFHLCVTLAGQRK</sequence>
<dbReference type="GO" id="GO:0005789">
    <property type="term" value="C:endoplasmic reticulum membrane"/>
    <property type="evidence" value="ECO:0007669"/>
    <property type="project" value="UniProtKB-SubCell"/>
</dbReference>
<evidence type="ECO:0000256" key="15">
    <source>
        <dbReference type="SAM" id="Phobius"/>
    </source>
</evidence>
<keyword evidence="9 14" id="KW-0560">Oxidoreductase</keyword>
<evidence type="ECO:0000256" key="9">
    <source>
        <dbReference type="ARBA" id="ARBA00023002"/>
    </source>
</evidence>
<dbReference type="PANTHER" id="PTHR24300">
    <property type="entry name" value="CYTOCHROME P450 508A4-RELATED"/>
    <property type="match status" value="1"/>
</dbReference>
<evidence type="ECO:0000256" key="8">
    <source>
        <dbReference type="ARBA" id="ARBA00022848"/>
    </source>
</evidence>
<dbReference type="InterPro" id="IPR050182">
    <property type="entry name" value="Cytochrome_P450_fam2"/>
</dbReference>
<evidence type="ECO:0000256" key="5">
    <source>
        <dbReference type="ARBA" id="ARBA00022617"/>
    </source>
</evidence>
<dbReference type="GO" id="GO:0020037">
    <property type="term" value="F:heme binding"/>
    <property type="evidence" value="ECO:0007669"/>
    <property type="project" value="InterPro"/>
</dbReference>
<keyword evidence="7" id="KW-0256">Endoplasmic reticulum</keyword>
<dbReference type="OMA" id="VMSFGQA"/>
<dbReference type="InterPro" id="IPR036396">
    <property type="entry name" value="Cyt_P450_sf"/>
</dbReference>
<evidence type="ECO:0000256" key="7">
    <source>
        <dbReference type="ARBA" id="ARBA00022824"/>
    </source>
</evidence>
<evidence type="ECO:0000313" key="16">
    <source>
        <dbReference type="Proteomes" id="UP001165740"/>
    </source>
</evidence>
<comment type="similarity">
    <text evidence="4 14">Belongs to the cytochrome P450 family.</text>
</comment>
<dbReference type="KEGG" id="bgt:106073447"/>
<gene>
    <name evidence="17 18 19 20 21 22" type="primary">LOC106073447</name>
</gene>
<keyword evidence="8" id="KW-0492">Microsome</keyword>
<dbReference type="OrthoDB" id="1470350at2759"/>
<dbReference type="GO" id="GO:0016712">
    <property type="term" value="F:oxidoreductase activity, acting on paired donors, with incorporation or reduction of molecular oxygen, reduced flavin or flavoprotein as one donor, and incorporation of one atom of oxygen"/>
    <property type="evidence" value="ECO:0007669"/>
    <property type="project" value="TreeGrafter"/>
</dbReference>
<keyword evidence="15" id="KW-1133">Transmembrane helix</keyword>
<feature type="transmembrane region" description="Helical" evidence="15">
    <location>
        <begin position="6"/>
        <end position="25"/>
    </location>
</feature>
<evidence type="ECO:0000313" key="21">
    <source>
        <dbReference type="RefSeq" id="XP_055887952.1"/>
    </source>
</evidence>
<dbReference type="RefSeq" id="XP_055887949.1">
    <property type="nucleotide sequence ID" value="XM_056031974.1"/>
</dbReference>
<keyword evidence="12 15" id="KW-0472">Membrane</keyword>
<reference evidence="17 18" key="1">
    <citation type="submission" date="2025-04" db="UniProtKB">
        <authorList>
            <consortium name="RefSeq"/>
        </authorList>
    </citation>
    <scope>IDENTIFICATION</scope>
</reference>
<dbReference type="InterPro" id="IPR002401">
    <property type="entry name" value="Cyt_P450_E_grp-I"/>
</dbReference>
<protein>
    <submittedName>
        <fullName evidence="17 18">Cytochrome P450 2D9-like</fullName>
    </submittedName>
</protein>
<evidence type="ECO:0000313" key="18">
    <source>
        <dbReference type="RefSeq" id="XP_055887949.1"/>
    </source>
</evidence>
<evidence type="ECO:0000256" key="10">
    <source>
        <dbReference type="ARBA" id="ARBA00023004"/>
    </source>
</evidence>
<dbReference type="InterPro" id="IPR001128">
    <property type="entry name" value="Cyt_P450"/>
</dbReference>
<evidence type="ECO:0000256" key="13">
    <source>
        <dbReference type="PIRSR" id="PIRSR602401-1"/>
    </source>
</evidence>
<evidence type="ECO:0000256" key="2">
    <source>
        <dbReference type="ARBA" id="ARBA00004174"/>
    </source>
</evidence>
<dbReference type="RefSeq" id="XP_055887953.1">
    <property type="nucleotide sequence ID" value="XM_056031978.1"/>
</dbReference>
<evidence type="ECO:0000256" key="14">
    <source>
        <dbReference type="RuleBase" id="RU000461"/>
    </source>
</evidence>
<dbReference type="GeneID" id="106073447"/>
<dbReference type="RefSeq" id="XP_055887951.1">
    <property type="nucleotide sequence ID" value="XM_056031976.1"/>
</dbReference>
<dbReference type="PRINTS" id="PR00463">
    <property type="entry name" value="EP450I"/>
</dbReference>
<dbReference type="InterPro" id="IPR017972">
    <property type="entry name" value="Cyt_P450_CS"/>
</dbReference>
<keyword evidence="5 13" id="KW-0349">Heme</keyword>
<dbReference type="AlphaFoldDB" id="A0A9U8EJA3"/>
<keyword evidence="6 13" id="KW-0479">Metal-binding</keyword>
<evidence type="ECO:0000256" key="12">
    <source>
        <dbReference type="ARBA" id="ARBA00023136"/>
    </source>
</evidence>
<dbReference type="GO" id="GO:0006805">
    <property type="term" value="P:xenobiotic metabolic process"/>
    <property type="evidence" value="ECO:0007669"/>
    <property type="project" value="TreeGrafter"/>
</dbReference>
<evidence type="ECO:0000256" key="4">
    <source>
        <dbReference type="ARBA" id="ARBA00010617"/>
    </source>
</evidence>
<evidence type="ECO:0000256" key="1">
    <source>
        <dbReference type="ARBA" id="ARBA00001971"/>
    </source>
</evidence>
<dbReference type="Gene3D" id="1.10.630.10">
    <property type="entry name" value="Cytochrome P450"/>
    <property type="match status" value="1"/>
</dbReference>
<dbReference type="Pfam" id="PF00067">
    <property type="entry name" value="p450"/>
    <property type="match status" value="1"/>
</dbReference>
<dbReference type="RefSeq" id="XP_013089465.2">
    <property type="nucleotide sequence ID" value="XM_013234011.2"/>
</dbReference>
<evidence type="ECO:0000256" key="11">
    <source>
        <dbReference type="ARBA" id="ARBA00023033"/>
    </source>
</evidence>
<name>A0A9U8EJA3_BIOGL</name>
<evidence type="ECO:0000313" key="17">
    <source>
        <dbReference type="RefSeq" id="XP_013089465.2"/>
    </source>
</evidence>